<proteinExistence type="predicted"/>
<evidence type="ECO:0000313" key="2">
    <source>
        <dbReference type="EMBL" id="EHI61556.1"/>
    </source>
</evidence>
<dbReference type="Proteomes" id="UP000005384">
    <property type="component" value="Unassembled WGS sequence"/>
</dbReference>
<evidence type="ECO:0008006" key="4">
    <source>
        <dbReference type="Google" id="ProtNLM"/>
    </source>
</evidence>
<evidence type="ECO:0000256" key="1">
    <source>
        <dbReference type="SAM" id="Phobius"/>
    </source>
</evidence>
<dbReference type="PATRIC" id="fig|742737.3.peg.7"/>
<name>G5IAD1_9FIRM</name>
<organism evidence="2 3">
    <name type="scientific">Hungatella hathewayi WAL-18680</name>
    <dbReference type="NCBI Taxonomy" id="742737"/>
    <lineage>
        <taxon>Bacteria</taxon>
        <taxon>Bacillati</taxon>
        <taxon>Bacillota</taxon>
        <taxon>Clostridia</taxon>
        <taxon>Lachnospirales</taxon>
        <taxon>Lachnospiraceae</taxon>
        <taxon>Hungatella</taxon>
    </lineage>
</organism>
<dbReference type="AlphaFoldDB" id="G5IAD1"/>
<reference evidence="2 3" key="1">
    <citation type="submission" date="2011-08" db="EMBL/GenBank/DDBJ databases">
        <title>The Genome Sequence of Clostridium hathewayi WAL-18680.</title>
        <authorList>
            <consortium name="The Broad Institute Genome Sequencing Platform"/>
            <person name="Earl A."/>
            <person name="Ward D."/>
            <person name="Feldgarden M."/>
            <person name="Gevers D."/>
            <person name="Finegold S.M."/>
            <person name="Summanen P.H."/>
            <person name="Molitoris D.R."/>
            <person name="Song M."/>
            <person name="Daigneault M."/>
            <person name="Allen-Vercoe E."/>
            <person name="Young S.K."/>
            <person name="Zeng Q."/>
            <person name="Gargeya S."/>
            <person name="Fitzgerald M."/>
            <person name="Haas B."/>
            <person name="Abouelleil A."/>
            <person name="Alvarado L."/>
            <person name="Arachchi H.M."/>
            <person name="Berlin A."/>
            <person name="Brown A."/>
            <person name="Chapman S.B."/>
            <person name="Chen Z."/>
            <person name="Dunbar C."/>
            <person name="Freedman E."/>
            <person name="Gearin G."/>
            <person name="Gellesch M."/>
            <person name="Goldberg J."/>
            <person name="Griggs A."/>
            <person name="Gujja S."/>
            <person name="Heiman D."/>
            <person name="Howarth C."/>
            <person name="Larson L."/>
            <person name="Lui A."/>
            <person name="MacDonald P.J.P."/>
            <person name="Montmayeur A."/>
            <person name="Murphy C."/>
            <person name="Neiman D."/>
            <person name="Pearson M."/>
            <person name="Priest M."/>
            <person name="Roberts A."/>
            <person name="Saif S."/>
            <person name="Shea T."/>
            <person name="Shenoy N."/>
            <person name="Sisk P."/>
            <person name="Stolte C."/>
            <person name="Sykes S."/>
            <person name="Wortman J."/>
            <person name="Nusbaum C."/>
            <person name="Birren B."/>
        </authorList>
    </citation>
    <scope>NUCLEOTIDE SEQUENCE [LARGE SCALE GENOMIC DNA]</scope>
    <source>
        <strain evidence="2 3">WAL-18680</strain>
    </source>
</reference>
<sequence>MMWNNFLISLEIMGKGMSGIFAALIIIMLSVWLMGKLLK</sequence>
<feature type="transmembrane region" description="Helical" evidence="1">
    <location>
        <begin position="12"/>
        <end position="34"/>
    </location>
</feature>
<gene>
    <name evidence="2" type="ORF">HMPREF9473_00007</name>
</gene>
<accession>G5IAD1</accession>
<keyword evidence="1" id="KW-1133">Transmembrane helix</keyword>
<evidence type="ECO:0000313" key="3">
    <source>
        <dbReference type="Proteomes" id="UP000005384"/>
    </source>
</evidence>
<dbReference type="HOGENOM" id="CLU_213017_2_0_9"/>
<protein>
    <recommendedName>
        <fullName evidence="4">Oxaloacetate decarboxylase, gamma chain</fullName>
    </recommendedName>
</protein>
<keyword evidence="3" id="KW-1185">Reference proteome</keyword>
<keyword evidence="1" id="KW-0812">Transmembrane</keyword>
<comment type="caution">
    <text evidence="2">The sequence shown here is derived from an EMBL/GenBank/DDBJ whole genome shotgun (WGS) entry which is preliminary data.</text>
</comment>
<keyword evidence="1" id="KW-0472">Membrane</keyword>
<dbReference type="EMBL" id="ADLN01000001">
    <property type="protein sequence ID" value="EHI61556.1"/>
    <property type="molecule type" value="Genomic_DNA"/>
</dbReference>